<reference evidence="9" key="1">
    <citation type="journal article" date="2022" name="Int. J. Mol. Sci.">
        <title>Draft Genome of Tanacetum Coccineum: Genomic Comparison of Closely Related Tanacetum-Family Plants.</title>
        <authorList>
            <person name="Yamashiro T."/>
            <person name="Shiraishi A."/>
            <person name="Nakayama K."/>
            <person name="Satake H."/>
        </authorList>
    </citation>
    <scope>NUCLEOTIDE SEQUENCE</scope>
</reference>
<evidence type="ECO:0000256" key="6">
    <source>
        <dbReference type="PROSITE-ProRule" id="PRU00027"/>
    </source>
</evidence>
<dbReference type="InterPro" id="IPR052035">
    <property type="entry name" value="ZnF_BED_domain_contain"/>
</dbReference>
<protein>
    <submittedName>
        <fullName evidence="9">Zinc finger BED domain-containing protein RICESLEEPER 2</fullName>
    </submittedName>
</protein>
<evidence type="ECO:0000256" key="2">
    <source>
        <dbReference type="ARBA" id="ARBA00022771"/>
    </source>
</evidence>
<dbReference type="EMBL" id="BQNB010011551">
    <property type="protein sequence ID" value="GJS92024.1"/>
    <property type="molecule type" value="Genomic_DNA"/>
</dbReference>
<keyword evidence="2 6" id="KW-0863">Zinc-finger</keyword>
<feature type="compositionally biased region" description="Basic residues" evidence="7">
    <location>
        <begin position="31"/>
        <end position="48"/>
    </location>
</feature>
<feature type="region of interest" description="Disordered" evidence="7">
    <location>
        <begin position="1"/>
        <end position="56"/>
    </location>
</feature>
<keyword evidence="10" id="KW-1185">Reference proteome</keyword>
<dbReference type="Proteomes" id="UP001151760">
    <property type="component" value="Unassembled WGS sequence"/>
</dbReference>
<evidence type="ECO:0000256" key="3">
    <source>
        <dbReference type="ARBA" id="ARBA00022833"/>
    </source>
</evidence>
<evidence type="ECO:0000256" key="1">
    <source>
        <dbReference type="ARBA" id="ARBA00022723"/>
    </source>
</evidence>
<reference evidence="9" key="2">
    <citation type="submission" date="2022-01" db="EMBL/GenBank/DDBJ databases">
        <authorList>
            <person name="Yamashiro T."/>
            <person name="Shiraishi A."/>
            <person name="Satake H."/>
            <person name="Nakayama K."/>
        </authorList>
    </citation>
    <scope>NUCLEOTIDE SEQUENCE</scope>
</reference>
<dbReference type="PANTHER" id="PTHR46481:SF7">
    <property type="entry name" value="ZINC FINGER BED DOMAIN-CONTAINING PROTEIN RICESLEEPER 2-LIKE"/>
    <property type="match status" value="1"/>
</dbReference>
<evidence type="ECO:0000256" key="5">
    <source>
        <dbReference type="ARBA" id="ARBA00023163"/>
    </source>
</evidence>
<gene>
    <name evidence="9" type="ORF">Tco_0774660</name>
</gene>
<evidence type="ECO:0000313" key="9">
    <source>
        <dbReference type="EMBL" id="GJS92024.1"/>
    </source>
</evidence>
<feature type="domain" description="BED-type" evidence="8">
    <location>
        <begin position="54"/>
        <end position="111"/>
    </location>
</feature>
<evidence type="ECO:0000256" key="4">
    <source>
        <dbReference type="ARBA" id="ARBA00023015"/>
    </source>
</evidence>
<comment type="caution">
    <text evidence="9">The sequence shown here is derived from an EMBL/GenBank/DDBJ whole genome shotgun (WGS) entry which is preliminary data.</text>
</comment>
<sequence>MEMEEASNSTQMDLDNSDLELDVEKNVDKGSKRKKTGSKQKAPTKKKPKTEGQEQKSKWWKFFDTVYEKDEDGDQVKKGKCKFCSRLIAADSHTNDASGEGNSSSVATWKHDDERIKKDLIKLFVVGELPFAFLKNKAFVEYTESLNAKFILPYRHKLSRDVSKFNLEERKKLKTFLSKATNMVHFTTDTWTSHCQRVNYMALTAHFIDEEWVMHKRIINFRPINSHKGDDIGRKLLECVHEWGIRNVMTITVDNASPNNKALDFLIERLPNIYDGGKHCFAHILNLIVKRGLTELDESLQRVTKTVRYIKNSTQRISKFKKCIEDSEITTKRFLVSDCATRWNSNFDMLKVANELKDAFYKYDIRNSEYRSDLEKVPEAFDFIICAGYDITPKNPMSNKDLEQMMSNMVDEVEERMGGCLIVYKASVFYSSSFESVSISNSNSTPYFTLECDCESVSNGDGPEVSHLG</sequence>
<keyword evidence="1" id="KW-0479">Metal-binding</keyword>
<feature type="compositionally biased region" description="Polar residues" evidence="7">
    <location>
        <begin position="1"/>
        <end position="14"/>
    </location>
</feature>
<proteinExistence type="predicted"/>
<keyword evidence="3" id="KW-0862">Zinc</keyword>
<evidence type="ECO:0000259" key="8">
    <source>
        <dbReference type="PROSITE" id="PS50808"/>
    </source>
</evidence>
<dbReference type="PROSITE" id="PS50808">
    <property type="entry name" value="ZF_BED"/>
    <property type="match status" value="1"/>
</dbReference>
<accession>A0ABQ4ZP49</accession>
<dbReference type="PANTHER" id="PTHR46481">
    <property type="entry name" value="ZINC FINGER BED DOMAIN-CONTAINING PROTEIN 4"/>
    <property type="match status" value="1"/>
</dbReference>
<evidence type="ECO:0000256" key="7">
    <source>
        <dbReference type="SAM" id="MobiDB-lite"/>
    </source>
</evidence>
<dbReference type="InterPro" id="IPR003656">
    <property type="entry name" value="Znf_BED"/>
</dbReference>
<organism evidence="9 10">
    <name type="scientific">Tanacetum coccineum</name>
    <dbReference type="NCBI Taxonomy" id="301880"/>
    <lineage>
        <taxon>Eukaryota</taxon>
        <taxon>Viridiplantae</taxon>
        <taxon>Streptophyta</taxon>
        <taxon>Embryophyta</taxon>
        <taxon>Tracheophyta</taxon>
        <taxon>Spermatophyta</taxon>
        <taxon>Magnoliopsida</taxon>
        <taxon>eudicotyledons</taxon>
        <taxon>Gunneridae</taxon>
        <taxon>Pentapetalae</taxon>
        <taxon>asterids</taxon>
        <taxon>campanulids</taxon>
        <taxon>Asterales</taxon>
        <taxon>Asteraceae</taxon>
        <taxon>Asteroideae</taxon>
        <taxon>Anthemideae</taxon>
        <taxon>Anthemidinae</taxon>
        <taxon>Tanacetum</taxon>
    </lineage>
</organism>
<keyword evidence="4" id="KW-0805">Transcription regulation</keyword>
<dbReference type="SUPFAM" id="SSF53098">
    <property type="entry name" value="Ribonuclease H-like"/>
    <property type="match status" value="1"/>
</dbReference>
<name>A0ABQ4ZP49_9ASTR</name>
<keyword evidence="5" id="KW-0804">Transcription</keyword>
<evidence type="ECO:0000313" key="10">
    <source>
        <dbReference type="Proteomes" id="UP001151760"/>
    </source>
</evidence>
<dbReference type="InterPro" id="IPR012337">
    <property type="entry name" value="RNaseH-like_sf"/>
</dbReference>